<keyword evidence="6" id="KW-0238">DNA-binding</keyword>
<evidence type="ECO:0000256" key="1">
    <source>
        <dbReference type="ARBA" id="ARBA00010203"/>
    </source>
</evidence>
<comment type="catalytic activity">
    <reaction evidence="7">
        <text>a 2'-deoxycytidine in DNA + S-adenosyl-L-methionine = an N(4)-methyl-2'-deoxycytidine in DNA + S-adenosyl-L-homocysteine + H(+)</text>
        <dbReference type="Rhea" id="RHEA:16857"/>
        <dbReference type="Rhea" id="RHEA-COMP:11369"/>
        <dbReference type="Rhea" id="RHEA-COMP:13674"/>
        <dbReference type="ChEBI" id="CHEBI:15378"/>
        <dbReference type="ChEBI" id="CHEBI:57856"/>
        <dbReference type="ChEBI" id="CHEBI:59789"/>
        <dbReference type="ChEBI" id="CHEBI:85452"/>
        <dbReference type="ChEBI" id="CHEBI:137933"/>
        <dbReference type="EC" id="2.1.1.113"/>
    </reaction>
</comment>
<dbReference type="InterPro" id="IPR001091">
    <property type="entry name" value="RM_Methyltransferase"/>
</dbReference>
<evidence type="ECO:0000256" key="8">
    <source>
        <dbReference type="RuleBase" id="RU362026"/>
    </source>
</evidence>
<evidence type="ECO:0000256" key="5">
    <source>
        <dbReference type="ARBA" id="ARBA00022747"/>
    </source>
</evidence>
<accession>A0ABU1ZUF1</accession>
<dbReference type="InterPro" id="IPR017985">
    <property type="entry name" value="MeTrfase_CN4_CS"/>
</dbReference>
<dbReference type="GO" id="GO:0008168">
    <property type="term" value="F:methyltransferase activity"/>
    <property type="evidence" value="ECO:0007669"/>
    <property type="project" value="UniProtKB-KW"/>
</dbReference>
<dbReference type="Proteomes" id="UP001180840">
    <property type="component" value="Unassembled WGS sequence"/>
</dbReference>
<dbReference type="PROSITE" id="PS00093">
    <property type="entry name" value="N4_MTASE"/>
    <property type="match status" value="1"/>
</dbReference>
<dbReference type="RefSeq" id="WP_290197452.1">
    <property type="nucleotide sequence ID" value="NZ_CP047654.1"/>
</dbReference>
<evidence type="ECO:0000256" key="4">
    <source>
        <dbReference type="ARBA" id="ARBA00022691"/>
    </source>
</evidence>
<name>A0ABU1ZUF1_9CORY</name>
<dbReference type="Gene3D" id="3.40.50.150">
    <property type="entry name" value="Vaccinia Virus protein VP39"/>
    <property type="match status" value="1"/>
</dbReference>
<proteinExistence type="inferred from homology"/>
<keyword evidence="11" id="KW-1185">Reference proteome</keyword>
<dbReference type="EMBL" id="JAVDXZ010000001">
    <property type="protein sequence ID" value="MDR7328556.1"/>
    <property type="molecule type" value="Genomic_DNA"/>
</dbReference>
<dbReference type="EC" id="2.1.1.-" evidence="8"/>
<comment type="caution">
    <text evidence="10">The sequence shown here is derived from an EMBL/GenBank/DDBJ whole genome shotgun (WGS) entry which is preliminary data.</text>
</comment>
<keyword evidence="4" id="KW-0949">S-adenosyl-L-methionine</keyword>
<feature type="domain" description="DNA methylase N-4/N-6" evidence="9">
    <location>
        <begin position="132"/>
        <end position="397"/>
    </location>
</feature>
<evidence type="ECO:0000256" key="3">
    <source>
        <dbReference type="ARBA" id="ARBA00022679"/>
    </source>
</evidence>
<dbReference type="SUPFAM" id="SSF53335">
    <property type="entry name" value="S-adenosyl-L-methionine-dependent methyltransferases"/>
    <property type="match status" value="1"/>
</dbReference>
<evidence type="ECO:0000256" key="2">
    <source>
        <dbReference type="ARBA" id="ARBA00022603"/>
    </source>
</evidence>
<protein>
    <recommendedName>
        <fullName evidence="8">Methyltransferase</fullName>
        <ecNumber evidence="8">2.1.1.-</ecNumber>
    </recommendedName>
</protein>
<evidence type="ECO:0000256" key="6">
    <source>
        <dbReference type="ARBA" id="ARBA00023125"/>
    </source>
</evidence>
<dbReference type="Pfam" id="PF01555">
    <property type="entry name" value="N6_N4_Mtase"/>
    <property type="match status" value="1"/>
</dbReference>
<reference evidence="10" key="1">
    <citation type="submission" date="2023-07" db="EMBL/GenBank/DDBJ databases">
        <title>Sequencing the genomes of 1000 actinobacteria strains.</title>
        <authorList>
            <person name="Klenk H.-P."/>
        </authorList>
    </citation>
    <scope>NUCLEOTIDE SEQUENCE</scope>
    <source>
        <strain evidence="10">DSM 107476</strain>
    </source>
</reference>
<dbReference type="GO" id="GO:0032259">
    <property type="term" value="P:methylation"/>
    <property type="evidence" value="ECO:0007669"/>
    <property type="project" value="UniProtKB-KW"/>
</dbReference>
<evidence type="ECO:0000259" key="9">
    <source>
        <dbReference type="Pfam" id="PF01555"/>
    </source>
</evidence>
<comment type="similarity">
    <text evidence="1">Belongs to the N(4)/N(6)-methyltransferase family. N(4) subfamily.</text>
</comment>
<dbReference type="PRINTS" id="PR00508">
    <property type="entry name" value="S21N4MTFRASE"/>
</dbReference>
<keyword evidence="5" id="KW-0680">Restriction system</keyword>
<keyword evidence="2 10" id="KW-0489">Methyltransferase</keyword>
<evidence type="ECO:0000256" key="7">
    <source>
        <dbReference type="ARBA" id="ARBA00049120"/>
    </source>
</evidence>
<evidence type="ECO:0000313" key="10">
    <source>
        <dbReference type="EMBL" id="MDR7328556.1"/>
    </source>
</evidence>
<sequence length="411" mass="46023">MESHESTVEELTASMYEVRDIKPYTQVSSMRDSYRLAEVHSGILFDLAEVAPLVGMSTSFIKRVVGSRRQIGLKDVLELLEQDAFSETFLPRSRVLPYLVEQKNVLSARSDLNGLHVGDALLMLDKLSFNTVQTVVTSPPYWAMRIYEDMVPTKWADGEICPFGFEQTPEGYLRHTAEILYKLLPVLKPEASVWWNLGDTYSTRTQIRGNAAEALRAMQGRDEKKWHDHKARRYSAGHAYLKDGEQSLIPSRIAERASRLGYFVKSMITWVKTASMPEPQQSRVSRNIETVIHLSVQRTPKFHKNAYHDLPVELGGKTASEPGKVSDSWLLPTSSGRGGHGAQFSLALPGRCIGLSSDEGDLVLDPFMGSGTTAVSADRLNRRWLGFETSETYAKIVASRLSESPIPLRFA</sequence>
<keyword evidence="3" id="KW-0808">Transferase</keyword>
<organism evidence="10 11">
    <name type="scientific">Corynebacterium guangdongense</name>
    <dbReference type="NCBI Taxonomy" id="1783348"/>
    <lineage>
        <taxon>Bacteria</taxon>
        <taxon>Bacillati</taxon>
        <taxon>Actinomycetota</taxon>
        <taxon>Actinomycetes</taxon>
        <taxon>Mycobacteriales</taxon>
        <taxon>Corynebacteriaceae</taxon>
        <taxon>Corynebacterium</taxon>
    </lineage>
</organism>
<dbReference type="InterPro" id="IPR002941">
    <property type="entry name" value="DNA_methylase_N4/N6"/>
</dbReference>
<dbReference type="InterPro" id="IPR029063">
    <property type="entry name" value="SAM-dependent_MTases_sf"/>
</dbReference>
<evidence type="ECO:0000313" key="11">
    <source>
        <dbReference type="Proteomes" id="UP001180840"/>
    </source>
</evidence>
<gene>
    <name evidence="10" type="ORF">J2S39_000232</name>
</gene>